<dbReference type="InterPro" id="IPR001110">
    <property type="entry name" value="UPF0012_CS"/>
</dbReference>
<sequence length="284" mass="31396">MQNIRAAAVQMISSTDPNANIDTMKRLVRQAAEQGADWVLLPEYWPLMGRKDTDKLAFAEPLVGGGFNETRYARFGETRYARFQTTLSETAAEYSVVLFGGTIPLQSPDAGKVMNTMLVYDRDGRQIGLYHKMHLFGFSGLGERYAEADTISAGGDVPKLAADGVPLAAGVCYDLRFPEFFRAQQPFDVLLLPAAFTYTTGKAHWELLLRARAVENQCYVIASAQGGEHESGRRTFGHSMIIDPWGEILDVLPEGEGIVIADLDAARLQSVRTRLPALQHRLLK</sequence>
<dbReference type="Proteomes" id="UP000004473">
    <property type="component" value="Unassembled WGS sequence"/>
</dbReference>
<dbReference type="GO" id="GO:0016811">
    <property type="term" value="F:hydrolase activity, acting on carbon-nitrogen (but not peptide) bonds, in linear amides"/>
    <property type="evidence" value="ECO:0007669"/>
    <property type="project" value="InterPro"/>
</dbReference>
<evidence type="ECO:0000313" key="4">
    <source>
        <dbReference type="EMBL" id="EIG26944.1"/>
    </source>
</evidence>
<dbReference type="AlphaFoldDB" id="I2NM83"/>
<dbReference type="CDD" id="cd07572">
    <property type="entry name" value="nit"/>
    <property type="match status" value="1"/>
</dbReference>
<feature type="domain" description="CN hydrolase" evidence="3">
    <location>
        <begin position="4"/>
        <end position="265"/>
    </location>
</feature>
<dbReference type="PANTHER" id="PTHR23088">
    <property type="entry name" value="NITRILASE-RELATED"/>
    <property type="match status" value="1"/>
</dbReference>
<dbReference type="EMBL" id="AJMT01000143">
    <property type="protein sequence ID" value="EIG26944.1"/>
    <property type="molecule type" value="Genomic_DNA"/>
</dbReference>
<dbReference type="PATRIC" id="fig|1095748.3.peg.1905"/>
<comment type="caution">
    <text evidence="4">The sequence shown here is derived from an EMBL/GenBank/DDBJ whole genome shotgun (WGS) entry which is preliminary data.</text>
</comment>
<dbReference type="InterPro" id="IPR036526">
    <property type="entry name" value="C-N_Hydrolase_sf"/>
</dbReference>
<protein>
    <submittedName>
        <fullName evidence="4">Hydrolase, carbon-nitrogen family</fullName>
    </submittedName>
</protein>
<dbReference type="PROSITE" id="PS50263">
    <property type="entry name" value="CN_HYDROLASE"/>
    <property type="match status" value="1"/>
</dbReference>
<evidence type="ECO:0000313" key="5">
    <source>
        <dbReference type="Proteomes" id="UP000004473"/>
    </source>
</evidence>
<dbReference type="InterPro" id="IPR003010">
    <property type="entry name" value="C-N_Hydrolase"/>
</dbReference>
<dbReference type="Gene3D" id="3.60.110.10">
    <property type="entry name" value="Carbon-nitrogen hydrolase"/>
    <property type="match status" value="1"/>
</dbReference>
<dbReference type="RefSeq" id="WP_003767281.1">
    <property type="nucleotide sequence ID" value="NZ_AJMT01000143.1"/>
</dbReference>
<accession>I2NM83</accession>
<evidence type="ECO:0000256" key="2">
    <source>
        <dbReference type="ARBA" id="ARBA00022801"/>
    </source>
</evidence>
<reference evidence="4 5" key="1">
    <citation type="submission" date="2012-04" db="EMBL/GenBank/DDBJ databases">
        <authorList>
            <person name="Harkins D.M."/>
            <person name="Madupu R."/>
            <person name="Durkin A.S."/>
            <person name="Torralba M."/>
            <person name="Methe B."/>
            <person name="Sutton G.G."/>
            <person name="Nelson K.E."/>
        </authorList>
    </citation>
    <scope>NUCLEOTIDE SEQUENCE [LARGE SCALE GENOMIC DNA]</scope>
    <source>
        <strain evidence="4 5">VK64</strain>
    </source>
</reference>
<organism evidence="4 5">
    <name type="scientific">Neisseria sicca VK64</name>
    <dbReference type="NCBI Taxonomy" id="1095748"/>
    <lineage>
        <taxon>Bacteria</taxon>
        <taxon>Pseudomonadati</taxon>
        <taxon>Pseudomonadota</taxon>
        <taxon>Betaproteobacteria</taxon>
        <taxon>Neisseriales</taxon>
        <taxon>Neisseriaceae</taxon>
        <taxon>Neisseria</taxon>
    </lineage>
</organism>
<dbReference type="SUPFAM" id="SSF56317">
    <property type="entry name" value="Carbon-nitrogen hydrolase"/>
    <property type="match status" value="1"/>
</dbReference>
<dbReference type="Pfam" id="PF00795">
    <property type="entry name" value="CN_hydrolase"/>
    <property type="match status" value="1"/>
</dbReference>
<dbReference type="InterPro" id="IPR045254">
    <property type="entry name" value="Nit1/2_C-N_Hydrolase"/>
</dbReference>
<comment type="similarity">
    <text evidence="1">Belongs to the carbon-nitrogen hydrolase superfamily. NIT1/NIT2 family.</text>
</comment>
<dbReference type="PANTHER" id="PTHR23088:SF27">
    <property type="entry name" value="DEAMINATED GLUTATHIONE AMIDASE"/>
    <property type="match status" value="1"/>
</dbReference>
<evidence type="ECO:0000256" key="1">
    <source>
        <dbReference type="ARBA" id="ARBA00010613"/>
    </source>
</evidence>
<proteinExistence type="inferred from homology"/>
<name>I2NM83_NEISI</name>
<dbReference type="PROSITE" id="PS01227">
    <property type="entry name" value="UPF0012"/>
    <property type="match status" value="1"/>
</dbReference>
<keyword evidence="2 4" id="KW-0378">Hydrolase</keyword>
<evidence type="ECO:0000259" key="3">
    <source>
        <dbReference type="PROSITE" id="PS50263"/>
    </source>
</evidence>
<gene>
    <name evidence="4" type="ORF">HMPREF1051_0484</name>
</gene>